<keyword evidence="4" id="KW-1185">Reference proteome</keyword>
<dbReference type="RefSeq" id="WP_123201870.1">
    <property type="nucleotide sequence ID" value="NZ_RJMB01000013.1"/>
</dbReference>
<protein>
    <submittedName>
        <fullName evidence="3">Esterase</fullName>
    </submittedName>
</protein>
<keyword evidence="2" id="KW-0732">Signal</keyword>
<dbReference type="Pfam" id="PF00756">
    <property type="entry name" value="Esterase"/>
    <property type="match status" value="1"/>
</dbReference>
<feature type="region of interest" description="Disordered" evidence="1">
    <location>
        <begin position="30"/>
        <end position="49"/>
    </location>
</feature>
<dbReference type="PANTHER" id="PTHR48098">
    <property type="entry name" value="ENTEROCHELIN ESTERASE-RELATED"/>
    <property type="match status" value="1"/>
</dbReference>
<feature type="chain" id="PRO_5038567817" evidence="2">
    <location>
        <begin position="21"/>
        <end position="330"/>
    </location>
</feature>
<dbReference type="Gene3D" id="3.40.50.1820">
    <property type="entry name" value="alpha/beta hydrolase"/>
    <property type="match status" value="1"/>
</dbReference>
<dbReference type="InterPro" id="IPR050583">
    <property type="entry name" value="Mycobacterial_A85_antigen"/>
</dbReference>
<dbReference type="Proteomes" id="UP000269198">
    <property type="component" value="Unassembled WGS sequence"/>
</dbReference>
<dbReference type="GO" id="GO:0016747">
    <property type="term" value="F:acyltransferase activity, transferring groups other than amino-acyl groups"/>
    <property type="evidence" value="ECO:0007669"/>
    <property type="project" value="TreeGrafter"/>
</dbReference>
<proteinExistence type="predicted"/>
<evidence type="ECO:0000313" key="3">
    <source>
        <dbReference type="EMBL" id="RNL84037.1"/>
    </source>
</evidence>
<feature type="signal peptide" evidence="2">
    <location>
        <begin position="1"/>
        <end position="20"/>
    </location>
</feature>
<gene>
    <name evidence="3" type="ORF">EFW17_14255</name>
</gene>
<dbReference type="EMBL" id="RJMB01000013">
    <property type="protein sequence ID" value="RNL84037.1"/>
    <property type="molecule type" value="Genomic_DNA"/>
</dbReference>
<organism evidence="3 4">
    <name type="scientific">Halostreptopolyspora alba</name>
    <dbReference type="NCBI Taxonomy" id="2487137"/>
    <lineage>
        <taxon>Bacteria</taxon>
        <taxon>Bacillati</taxon>
        <taxon>Actinomycetota</taxon>
        <taxon>Actinomycetes</taxon>
        <taxon>Streptosporangiales</taxon>
        <taxon>Nocardiopsidaceae</taxon>
        <taxon>Halostreptopolyspora</taxon>
    </lineage>
</organism>
<evidence type="ECO:0000256" key="1">
    <source>
        <dbReference type="SAM" id="MobiDB-lite"/>
    </source>
</evidence>
<evidence type="ECO:0000313" key="4">
    <source>
        <dbReference type="Proteomes" id="UP000269198"/>
    </source>
</evidence>
<dbReference type="InterPro" id="IPR000801">
    <property type="entry name" value="Esterase-like"/>
</dbReference>
<reference evidence="3 4" key="1">
    <citation type="submission" date="2018-11" db="EMBL/GenBank/DDBJ databases">
        <title>The genome draft of YIM 96095.</title>
        <authorList>
            <person name="Tang S.-K."/>
            <person name="Chunyu W.-X."/>
            <person name="Feng Y.-Z."/>
        </authorList>
    </citation>
    <scope>NUCLEOTIDE SEQUENCE [LARGE SCALE GENOMIC DNA]</scope>
    <source>
        <strain evidence="3 4">YIM 96095</strain>
    </source>
</reference>
<dbReference type="SUPFAM" id="SSF53474">
    <property type="entry name" value="alpha/beta-Hydrolases"/>
    <property type="match status" value="1"/>
</dbReference>
<comment type="caution">
    <text evidence="3">The sequence shown here is derived from an EMBL/GenBank/DDBJ whole genome shotgun (WGS) entry which is preliminary data.</text>
</comment>
<evidence type="ECO:0000256" key="2">
    <source>
        <dbReference type="SAM" id="SignalP"/>
    </source>
</evidence>
<accession>A0A3N0E859</accession>
<dbReference type="InterPro" id="IPR029058">
    <property type="entry name" value="AB_hydrolase_fold"/>
</dbReference>
<name>A0A3N0E859_9ACTN</name>
<sequence>MFTTLSRRTTLLAASSFAMAAAATFATVHDTGDRPGTTIETGNSAAKDPYVDIPGREVPEVQPRPGEVAACDQPGENEIVRVRDRSAPNGQRPVWIRRPPGPDDHGVPVLYLLHGSTGTHRDIVEAGVGPIMDEAMCRHGVEFVVAAPYGQETGRRDTEWGDAVHGEFNIETFVTQTAIDVVEGDQRRPRELRAIGGFSMGGYGSAALSLRNPGIYSQVVSWGGYFKVDDPSDTFGPDPDDAHAPDQLLDNPGVADIRFNLIEGTDDRTPLQTGSIHGEAERFAELLREHDMTVKTRFPEGGHDFDTWNPTIPKAVDFLVEGWAQAEDED</sequence>
<dbReference type="PANTHER" id="PTHR48098:SF1">
    <property type="entry name" value="DIACYLGLYCEROL ACYLTRANSFERASE_MYCOLYLTRANSFERASE AG85A"/>
    <property type="match status" value="1"/>
</dbReference>
<dbReference type="AlphaFoldDB" id="A0A3N0E859"/>
<dbReference type="OrthoDB" id="184858at2"/>